<evidence type="ECO:0000256" key="4">
    <source>
        <dbReference type="ARBA" id="ARBA00023157"/>
    </source>
</evidence>
<dbReference type="GO" id="GO:0016485">
    <property type="term" value="P:protein processing"/>
    <property type="evidence" value="ECO:0007669"/>
    <property type="project" value="TreeGrafter"/>
</dbReference>
<organism evidence="7 8">
    <name type="scientific">Geodia barretti</name>
    <name type="common">Barrett's horny sponge</name>
    <dbReference type="NCBI Taxonomy" id="519541"/>
    <lineage>
        <taxon>Eukaryota</taxon>
        <taxon>Metazoa</taxon>
        <taxon>Porifera</taxon>
        <taxon>Demospongiae</taxon>
        <taxon>Heteroscleromorpha</taxon>
        <taxon>Tetractinellida</taxon>
        <taxon>Astrophorina</taxon>
        <taxon>Geodiidae</taxon>
        <taxon>Geodia</taxon>
    </lineage>
</organism>
<dbReference type="GO" id="GO:0005802">
    <property type="term" value="C:trans-Golgi network"/>
    <property type="evidence" value="ECO:0007669"/>
    <property type="project" value="TreeGrafter"/>
</dbReference>
<gene>
    <name evidence="7" type="ORF">GBAR_LOCUS5924</name>
</gene>
<evidence type="ECO:0000256" key="1">
    <source>
        <dbReference type="ARBA" id="ARBA00022670"/>
    </source>
</evidence>
<name>A0AA35RC01_GEOBA</name>
<dbReference type="Gene3D" id="2.60.120.260">
    <property type="entry name" value="Galactose-binding domain-like"/>
    <property type="match status" value="1"/>
</dbReference>
<reference evidence="7" key="1">
    <citation type="submission" date="2023-03" db="EMBL/GenBank/DDBJ databases">
        <authorList>
            <person name="Steffen K."/>
            <person name="Cardenas P."/>
        </authorList>
    </citation>
    <scope>NUCLEOTIDE SEQUENCE</scope>
</reference>
<evidence type="ECO:0000256" key="3">
    <source>
        <dbReference type="ARBA" id="ARBA00022825"/>
    </source>
</evidence>
<dbReference type="GO" id="GO:0004252">
    <property type="term" value="F:serine-type endopeptidase activity"/>
    <property type="evidence" value="ECO:0007669"/>
    <property type="project" value="InterPro"/>
</dbReference>
<dbReference type="EMBL" id="CASHTH010000884">
    <property type="protein sequence ID" value="CAI8008660.1"/>
    <property type="molecule type" value="Genomic_DNA"/>
</dbReference>
<dbReference type="PANTHER" id="PTHR42884">
    <property type="entry name" value="PROPROTEIN CONVERTASE SUBTILISIN/KEXIN-RELATED"/>
    <property type="match status" value="1"/>
</dbReference>
<proteinExistence type="predicted"/>
<dbReference type="PROSITE" id="PS51829">
    <property type="entry name" value="P_HOMO_B"/>
    <property type="match status" value="1"/>
</dbReference>
<keyword evidence="3" id="KW-0720">Serine protease</keyword>
<dbReference type="Pfam" id="PF01483">
    <property type="entry name" value="P_proprotein"/>
    <property type="match status" value="1"/>
</dbReference>
<keyword evidence="4" id="KW-1015">Disulfide bond</keyword>
<protein>
    <submittedName>
        <fullName evidence="7">Proprotein convertase subtilisin/kexin type 5</fullName>
    </submittedName>
</protein>
<feature type="transmembrane region" description="Helical" evidence="5">
    <location>
        <begin position="242"/>
        <end position="268"/>
    </location>
</feature>
<accession>A0AA35RC01</accession>
<keyword evidence="2" id="KW-0378">Hydrolase</keyword>
<dbReference type="SUPFAM" id="SSF57184">
    <property type="entry name" value="Growth factor receptor domain"/>
    <property type="match status" value="1"/>
</dbReference>
<evidence type="ECO:0000313" key="7">
    <source>
        <dbReference type="EMBL" id="CAI8008660.1"/>
    </source>
</evidence>
<dbReference type="AlphaFoldDB" id="A0AA35RC01"/>
<comment type="caution">
    <text evidence="7">The sequence shown here is derived from an EMBL/GenBank/DDBJ whole genome shotgun (WGS) entry which is preliminary data.</text>
</comment>
<dbReference type="Proteomes" id="UP001174909">
    <property type="component" value="Unassembled WGS sequence"/>
</dbReference>
<evidence type="ECO:0000259" key="6">
    <source>
        <dbReference type="PROSITE" id="PS51829"/>
    </source>
</evidence>
<dbReference type="Gene3D" id="2.10.220.10">
    <property type="entry name" value="Hormone Receptor, Insulin-like Growth Factor Receptor 1, Chain A, domain 2"/>
    <property type="match status" value="1"/>
</dbReference>
<evidence type="ECO:0000256" key="5">
    <source>
        <dbReference type="SAM" id="Phobius"/>
    </source>
</evidence>
<keyword evidence="5" id="KW-0812">Transmembrane</keyword>
<dbReference type="InterPro" id="IPR009030">
    <property type="entry name" value="Growth_fac_rcpt_cys_sf"/>
</dbReference>
<keyword evidence="5" id="KW-1133">Transmembrane helix</keyword>
<keyword evidence="5" id="KW-0472">Membrane</keyword>
<dbReference type="InterPro" id="IPR002884">
    <property type="entry name" value="P_dom"/>
</dbReference>
<keyword evidence="1" id="KW-0645">Protease</keyword>
<dbReference type="InterPro" id="IPR008979">
    <property type="entry name" value="Galactose-bd-like_sf"/>
</dbReference>
<feature type="domain" description="P/Homo B" evidence="6">
    <location>
        <begin position="16"/>
        <end position="147"/>
    </location>
</feature>
<sequence length="361" mass="41294">MDAEAMVTRARHWINVPPQMQDNVTNITLQQIPGVTYAESLTYNGPIRYLEHVVVRISVTVPTNVLDVGRGDLFINVTSPSGTHSIMLGPRFKDKEPGGYVDWPFMSVMFWGENPTGQWTLHIRTIRFPGIAIVTKVEFEFYGVSEVPEEVANIPDQCHSDCSRGCAREGSNFCDSCVNLRNSHTLECIDQCPSGYTERSGYCYNTTLPLKECNSPLKNKEGTDFTQTTSLLHVLRMGTPNVVLLMLFVVQPCFIHISASVILIVMNLKTAVGILLTLDAQRQMLQRHFLTLILELHLVLTHNLLVPWDIHQKFPWPFLSFSSYKPHFMYFTMVSSDLKLHFKRRFEWWLHFLAQMNLQVV</sequence>
<dbReference type="SUPFAM" id="SSF49785">
    <property type="entry name" value="Galactose-binding domain-like"/>
    <property type="match status" value="1"/>
</dbReference>
<dbReference type="PANTHER" id="PTHR42884:SF23">
    <property type="entry name" value="FURIN-LIKE PROTEASE 2"/>
    <property type="match status" value="1"/>
</dbReference>
<evidence type="ECO:0000313" key="8">
    <source>
        <dbReference type="Proteomes" id="UP001174909"/>
    </source>
</evidence>
<evidence type="ECO:0000256" key="2">
    <source>
        <dbReference type="ARBA" id="ARBA00022801"/>
    </source>
</evidence>
<keyword evidence="8" id="KW-1185">Reference proteome</keyword>
<dbReference type="GO" id="GO:0000139">
    <property type="term" value="C:Golgi membrane"/>
    <property type="evidence" value="ECO:0007669"/>
    <property type="project" value="TreeGrafter"/>
</dbReference>